<evidence type="ECO:0000313" key="1">
    <source>
        <dbReference type="EMBL" id="KKM75440.1"/>
    </source>
</evidence>
<proteinExistence type="predicted"/>
<dbReference type="EMBL" id="LAZR01008976">
    <property type="protein sequence ID" value="KKM75440.1"/>
    <property type="molecule type" value="Genomic_DNA"/>
</dbReference>
<sequence length="40" mass="4805">MTIEKTEMCNESEYFNSECVDCNMYNYCLNEYLKIHQDVG</sequence>
<organism evidence="1">
    <name type="scientific">marine sediment metagenome</name>
    <dbReference type="NCBI Taxonomy" id="412755"/>
    <lineage>
        <taxon>unclassified sequences</taxon>
        <taxon>metagenomes</taxon>
        <taxon>ecological metagenomes</taxon>
    </lineage>
</organism>
<comment type="caution">
    <text evidence="1">The sequence shown here is derived from an EMBL/GenBank/DDBJ whole genome shotgun (WGS) entry which is preliminary data.</text>
</comment>
<accession>A0A0F9MFT0</accession>
<protein>
    <submittedName>
        <fullName evidence="1">Uncharacterized protein</fullName>
    </submittedName>
</protein>
<gene>
    <name evidence="1" type="ORF">LCGC14_1390280</name>
</gene>
<name>A0A0F9MFT0_9ZZZZ</name>
<dbReference type="AlphaFoldDB" id="A0A0F9MFT0"/>
<reference evidence="1" key="1">
    <citation type="journal article" date="2015" name="Nature">
        <title>Complex archaea that bridge the gap between prokaryotes and eukaryotes.</title>
        <authorList>
            <person name="Spang A."/>
            <person name="Saw J.H."/>
            <person name="Jorgensen S.L."/>
            <person name="Zaremba-Niedzwiedzka K."/>
            <person name="Martijn J."/>
            <person name="Lind A.E."/>
            <person name="van Eijk R."/>
            <person name="Schleper C."/>
            <person name="Guy L."/>
            <person name="Ettema T.J."/>
        </authorList>
    </citation>
    <scope>NUCLEOTIDE SEQUENCE</scope>
</reference>